<feature type="domain" description="Fumarate reductase/succinate dehydrogenase flavoprotein-like C-terminal" evidence="15">
    <location>
        <begin position="477"/>
        <end position="571"/>
    </location>
</feature>
<dbReference type="EC" id="1.4.3.16" evidence="4"/>
<dbReference type="InterPro" id="IPR037099">
    <property type="entry name" value="Fum_R/Succ_DH_flav-like_C_sf"/>
</dbReference>
<dbReference type="GO" id="GO:0033765">
    <property type="term" value="F:steroid dehydrogenase activity, acting on the CH-CH group of donors"/>
    <property type="evidence" value="ECO:0007669"/>
    <property type="project" value="UniProtKB-ARBA"/>
</dbReference>
<evidence type="ECO:0000256" key="4">
    <source>
        <dbReference type="ARBA" id="ARBA00012173"/>
    </source>
</evidence>
<evidence type="ECO:0000256" key="7">
    <source>
        <dbReference type="ARBA" id="ARBA00022642"/>
    </source>
</evidence>
<dbReference type="RefSeq" id="WP_085108240.1">
    <property type="nucleotide sequence ID" value="NZ_FXAC01000018.1"/>
</dbReference>
<dbReference type="FunFam" id="3.90.700.10:FF:000002">
    <property type="entry name" value="L-aspartate oxidase"/>
    <property type="match status" value="1"/>
</dbReference>
<name>A0A1X7E1C5_9MICC</name>
<dbReference type="SUPFAM" id="SSF46977">
    <property type="entry name" value="Succinate dehydrogenase/fumarate reductase flavoprotein C-terminal domain"/>
    <property type="match status" value="1"/>
</dbReference>
<evidence type="ECO:0000259" key="15">
    <source>
        <dbReference type="Pfam" id="PF02910"/>
    </source>
</evidence>
<sequence>MTDVLVIGTGVAGLSAALSAAEAGARVTVVTKAALTHTATDRAQGGMAAMTGSLPGGNPADSVRLHVQDTLVAGAGLCDPLVVHGVVRDSAAAVRDLTDHGVAFDHVAGPDSPWVQGLEAAHSISRILHAGGDATGHAIQDALSARSREMAHGGHIRLREYTLVTDVIVVGDRVVGCTVRPVLRGGELGDEEFLPADHVVLATGGAGQLYPWTTNPQVATGDGIALALRAGAQVRDLEFFQFHPTAMAAPGSFLISEAVRGEGAVLRDQHGHRFMTDVDPRAELAPRDVVARAVFAARTASDDGAAYLDCSTIPVPPGLTRAEFLARRFPSIHAELTRRGIDWSTEWVPVSPAAHYLMGGIATDALGRTTVPGLWAAGECARTGMHGANRLASNSLLEATVLGRRIGELLAGPGEPADASPVALCSEPEPCVLDEATAHVQPRLADRNDPLLSTRPYSTGREPSSTDSAGAEPFSRAGLQQAMWQGAGVFRAAEGLERAKARLEGWLAASSSDEEDTAAAPGTLAEAEDRNLLTVGHALVCASLARTESRGAHQRVDHPATDPRLATSTAWIASGSAAPTPERTDHADSLSR</sequence>
<accession>A0A1X7E1C5</accession>
<feature type="region of interest" description="Disordered" evidence="13">
    <location>
        <begin position="570"/>
        <end position="592"/>
    </location>
</feature>
<evidence type="ECO:0000256" key="11">
    <source>
        <dbReference type="ARBA" id="ARBA00030386"/>
    </source>
</evidence>
<comment type="function">
    <text evidence="10">Catalyzes the oxidation of L-aspartate to iminoaspartate, the first step in the de novo biosynthesis of NAD(+).</text>
</comment>
<evidence type="ECO:0000313" key="17">
    <source>
        <dbReference type="Proteomes" id="UP000192929"/>
    </source>
</evidence>
<evidence type="ECO:0000256" key="1">
    <source>
        <dbReference type="ARBA" id="ARBA00001974"/>
    </source>
</evidence>
<keyword evidence="17" id="KW-1185">Reference proteome</keyword>
<proteinExistence type="inferred from homology"/>
<comment type="similarity">
    <text evidence="3">Belongs to the FAD-dependent oxidoreductase 2 family. NadB subfamily.</text>
</comment>
<evidence type="ECO:0000256" key="10">
    <source>
        <dbReference type="ARBA" id="ARBA00029426"/>
    </source>
</evidence>
<evidence type="ECO:0000256" key="2">
    <source>
        <dbReference type="ARBA" id="ARBA00004950"/>
    </source>
</evidence>
<dbReference type="PANTHER" id="PTHR42716">
    <property type="entry name" value="L-ASPARTATE OXIDASE"/>
    <property type="match status" value="1"/>
</dbReference>
<evidence type="ECO:0000259" key="14">
    <source>
        <dbReference type="Pfam" id="PF00890"/>
    </source>
</evidence>
<dbReference type="InterPro" id="IPR036188">
    <property type="entry name" value="FAD/NAD-bd_sf"/>
</dbReference>
<feature type="domain" description="FAD-dependent oxidoreductase 2 FAD-binding" evidence="14">
    <location>
        <begin position="3"/>
        <end position="396"/>
    </location>
</feature>
<evidence type="ECO:0000256" key="6">
    <source>
        <dbReference type="ARBA" id="ARBA00022630"/>
    </source>
</evidence>
<dbReference type="PANTHER" id="PTHR42716:SF2">
    <property type="entry name" value="L-ASPARTATE OXIDASE, CHLOROPLASTIC"/>
    <property type="match status" value="1"/>
</dbReference>
<dbReference type="InterPro" id="IPR027477">
    <property type="entry name" value="Succ_DH/fumarate_Rdtase_cat_sf"/>
</dbReference>
<dbReference type="InterPro" id="IPR003953">
    <property type="entry name" value="FAD-dep_OxRdtase_2_FAD-bd"/>
</dbReference>
<reference evidence="17" key="1">
    <citation type="submission" date="2017-04" db="EMBL/GenBank/DDBJ databases">
        <authorList>
            <person name="Varghese N."/>
            <person name="Submissions S."/>
        </authorList>
    </citation>
    <scope>NUCLEOTIDE SEQUENCE [LARGE SCALE GENOMIC DNA]</scope>
    <source>
        <strain evidence="17">NIO-1021</strain>
    </source>
</reference>
<dbReference type="InterPro" id="IPR005288">
    <property type="entry name" value="NadB"/>
</dbReference>
<dbReference type="AlphaFoldDB" id="A0A1X7E1C5"/>
<evidence type="ECO:0000256" key="8">
    <source>
        <dbReference type="ARBA" id="ARBA00022827"/>
    </source>
</evidence>
<evidence type="ECO:0000256" key="12">
    <source>
        <dbReference type="ARBA" id="ARBA00048305"/>
    </source>
</evidence>
<dbReference type="GO" id="GO:0034628">
    <property type="term" value="P:'de novo' NAD+ biosynthetic process from L-aspartate"/>
    <property type="evidence" value="ECO:0007669"/>
    <property type="project" value="TreeGrafter"/>
</dbReference>
<keyword evidence="6" id="KW-0285">Flavoprotein</keyword>
<evidence type="ECO:0000256" key="5">
    <source>
        <dbReference type="ARBA" id="ARBA00021901"/>
    </source>
</evidence>
<keyword evidence="8" id="KW-0274">FAD</keyword>
<dbReference type="PRINTS" id="PR00368">
    <property type="entry name" value="FADPNR"/>
</dbReference>
<feature type="region of interest" description="Disordered" evidence="13">
    <location>
        <begin position="438"/>
        <end position="473"/>
    </location>
</feature>
<comment type="cofactor">
    <cofactor evidence="1">
        <name>FAD</name>
        <dbReference type="ChEBI" id="CHEBI:57692"/>
    </cofactor>
</comment>
<dbReference type="SUPFAM" id="SSF56425">
    <property type="entry name" value="Succinate dehydrogenase/fumarate reductase flavoprotein, catalytic domain"/>
    <property type="match status" value="1"/>
</dbReference>
<dbReference type="Gene3D" id="3.50.50.60">
    <property type="entry name" value="FAD/NAD(P)-binding domain"/>
    <property type="match status" value="1"/>
</dbReference>
<dbReference type="Gene3D" id="1.20.58.100">
    <property type="entry name" value="Fumarate reductase/succinate dehydrogenase flavoprotein-like, C-terminal domain"/>
    <property type="match status" value="1"/>
</dbReference>
<dbReference type="Pfam" id="PF00890">
    <property type="entry name" value="FAD_binding_2"/>
    <property type="match status" value="1"/>
</dbReference>
<dbReference type="Pfam" id="PF02910">
    <property type="entry name" value="Succ_DH_flav_C"/>
    <property type="match status" value="1"/>
</dbReference>
<feature type="compositionally biased region" description="Polar residues" evidence="13">
    <location>
        <begin position="455"/>
        <end position="468"/>
    </location>
</feature>
<dbReference type="Proteomes" id="UP000192929">
    <property type="component" value="Unassembled WGS sequence"/>
</dbReference>
<keyword evidence="9" id="KW-0560">Oxidoreductase</keyword>
<dbReference type="EMBL" id="FXAC01000018">
    <property type="protein sequence ID" value="SMF24971.1"/>
    <property type="molecule type" value="Genomic_DNA"/>
</dbReference>
<evidence type="ECO:0000256" key="3">
    <source>
        <dbReference type="ARBA" id="ARBA00008562"/>
    </source>
</evidence>
<gene>
    <name evidence="16" type="ORF">SAMN06296028_11840</name>
</gene>
<comment type="catalytic activity">
    <reaction evidence="12">
        <text>L-aspartate + O2 = iminosuccinate + H2O2</text>
        <dbReference type="Rhea" id="RHEA:25876"/>
        <dbReference type="ChEBI" id="CHEBI:15379"/>
        <dbReference type="ChEBI" id="CHEBI:16240"/>
        <dbReference type="ChEBI" id="CHEBI:29991"/>
        <dbReference type="ChEBI" id="CHEBI:77875"/>
        <dbReference type="EC" id="1.4.3.16"/>
    </reaction>
    <physiologicalReaction direction="left-to-right" evidence="12">
        <dbReference type="Rhea" id="RHEA:25877"/>
    </physiologicalReaction>
</comment>
<keyword evidence="7" id="KW-0662">Pyridine nucleotide biosynthesis</keyword>
<feature type="compositionally biased region" description="Basic and acidic residues" evidence="13">
    <location>
        <begin position="582"/>
        <end position="592"/>
    </location>
</feature>
<dbReference type="PRINTS" id="PR00411">
    <property type="entry name" value="PNDRDTASEI"/>
</dbReference>
<protein>
    <recommendedName>
        <fullName evidence="5">L-aspartate oxidase</fullName>
        <ecNumber evidence="4">1.4.3.16</ecNumber>
    </recommendedName>
    <alternativeName>
        <fullName evidence="11">Quinolinate synthase B</fullName>
    </alternativeName>
</protein>
<dbReference type="GO" id="GO:0008734">
    <property type="term" value="F:L-aspartate oxidase activity"/>
    <property type="evidence" value="ECO:0007669"/>
    <property type="project" value="UniProtKB-EC"/>
</dbReference>
<evidence type="ECO:0000256" key="13">
    <source>
        <dbReference type="SAM" id="MobiDB-lite"/>
    </source>
</evidence>
<comment type="pathway">
    <text evidence="2">Cofactor biosynthesis; NAD(+) biosynthesis; iminoaspartate from L-aspartate (oxidase route): step 1/1.</text>
</comment>
<dbReference type="InterPro" id="IPR015939">
    <property type="entry name" value="Fum_Rdtase/Succ_DH_flav-like_C"/>
</dbReference>
<organism evidence="16 17">
    <name type="scientific">Kocuria marina subsp. indica</name>
    <dbReference type="NCBI Taxonomy" id="1049583"/>
    <lineage>
        <taxon>Bacteria</taxon>
        <taxon>Bacillati</taxon>
        <taxon>Actinomycetota</taxon>
        <taxon>Actinomycetes</taxon>
        <taxon>Micrococcales</taxon>
        <taxon>Micrococcaceae</taxon>
        <taxon>Kocuria</taxon>
    </lineage>
</organism>
<evidence type="ECO:0000313" key="16">
    <source>
        <dbReference type="EMBL" id="SMF24971.1"/>
    </source>
</evidence>
<dbReference type="SUPFAM" id="SSF51905">
    <property type="entry name" value="FAD/NAD(P)-binding domain"/>
    <property type="match status" value="1"/>
</dbReference>
<evidence type="ECO:0000256" key="9">
    <source>
        <dbReference type="ARBA" id="ARBA00023002"/>
    </source>
</evidence>
<dbReference type="Gene3D" id="3.90.700.10">
    <property type="entry name" value="Succinate dehydrogenase/fumarate reductase flavoprotein, catalytic domain"/>
    <property type="match status" value="1"/>
</dbReference>
<dbReference type="UniPathway" id="UPA00253">
    <property type="reaction ID" value="UER00326"/>
</dbReference>